<sequence length="361" mass="40064">MITIRGVHQPAADMILDKGESTTTPILSPSVYMRQVTAQQYSLESLTSPTTLYLQSDILPWVLSLKEAPKYFSNLLWRLNFIEDKDTVSHAILPFEDELSLKYARFGSHKNGYGGTYYLAEEHPELLQESLNPVVPCENTLKLPLSRIHEISLSDAMHNRRSSRDHSTPPAALEDILTLLSLSAQGNPSGTGVRNEPLYRFPYPSGGSLGELRFLVITNRVTLNGDELGKNCFEYQPLSNTTYKHRVGEKALSKLIKLYSNMPGIPPEELQCLIIVLADAAKVAAKYESVAPALIYKHVGAWMQTAYLTALQLPLSVCSLGGGPTDVMQRLFWFEDSPLVPVGEMVCARRTDNVSNSGHNL</sequence>
<reference evidence="2 3" key="1">
    <citation type="submission" date="2017-10" db="EMBL/GenBank/DDBJ databases">
        <title>Bifidobacterium xylocopum sp. nov. and Bifidobacterium aemilianum sp. nov., from the carpenter bee (Xylocopa violacea) digestive tract.</title>
        <authorList>
            <person name="Alberoni D."/>
            <person name="Baffoni L."/>
            <person name="Di Gioia D."/>
            <person name="Gaggia F."/>
            <person name="Biavati B."/>
        </authorList>
    </citation>
    <scope>NUCLEOTIDE SEQUENCE [LARGE SCALE GENOMIC DNA]</scope>
    <source>
        <strain evidence="2 3">XV2</strain>
    </source>
</reference>
<protein>
    <recommendedName>
        <fullName evidence="1">Nitroreductase domain-containing protein</fullName>
    </recommendedName>
</protein>
<dbReference type="Pfam" id="PF00881">
    <property type="entry name" value="Nitroreductase"/>
    <property type="match status" value="1"/>
</dbReference>
<feature type="domain" description="Nitroreductase" evidence="1">
    <location>
        <begin position="159"/>
        <end position="332"/>
    </location>
</feature>
<organism evidence="2 3">
    <name type="scientific">Bifidobacterium xylocopae</name>
    <dbReference type="NCBI Taxonomy" id="2493119"/>
    <lineage>
        <taxon>Bacteria</taxon>
        <taxon>Bacillati</taxon>
        <taxon>Actinomycetota</taxon>
        <taxon>Actinomycetes</taxon>
        <taxon>Bifidobacteriales</taxon>
        <taxon>Bifidobacteriaceae</taxon>
        <taxon>Bifidobacterium</taxon>
    </lineage>
</organism>
<dbReference type="SUPFAM" id="SSF55469">
    <property type="entry name" value="FMN-dependent nitroreductase-like"/>
    <property type="match status" value="1"/>
</dbReference>
<evidence type="ECO:0000313" key="3">
    <source>
        <dbReference type="Proteomes" id="UP000252345"/>
    </source>
</evidence>
<dbReference type="InterPro" id="IPR000415">
    <property type="entry name" value="Nitroreductase-like"/>
</dbReference>
<accession>A0A366KCI8</accession>
<evidence type="ECO:0000259" key="1">
    <source>
        <dbReference type="Pfam" id="PF00881"/>
    </source>
</evidence>
<gene>
    <name evidence="2" type="ORF">CRD59_06580</name>
</gene>
<proteinExistence type="predicted"/>
<dbReference type="Proteomes" id="UP000252345">
    <property type="component" value="Unassembled WGS sequence"/>
</dbReference>
<name>A0A366KCI8_9BIFI</name>
<dbReference type="Gene3D" id="3.40.109.10">
    <property type="entry name" value="NADH Oxidase"/>
    <property type="match status" value="1"/>
</dbReference>
<keyword evidence="3" id="KW-1185">Reference proteome</keyword>
<dbReference type="EMBL" id="PDCH01000016">
    <property type="protein sequence ID" value="RBP98898.1"/>
    <property type="molecule type" value="Genomic_DNA"/>
</dbReference>
<evidence type="ECO:0000313" key="2">
    <source>
        <dbReference type="EMBL" id="RBP98898.1"/>
    </source>
</evidence>
<dbReference type="AlphaFoldDB" id="A0A366KCI8"/>
<dbReference type="GO" id="GO:0016491">
    <property type="term" value="F:oxidoreductase activity"/>
    <property type="evidence" value="ECO:0007669"/>
    <property type="project" value="InterPro"/>
</dbReference>
<dbReference type="InterPro" id="IPR029479">
    <property type="entry name" value="Nitroreductase"/>
</dbReference>
<comment type="caution">
    <text evidence="2">The sequence shown here is derived from an EMBL/GenBank/DDBJ whole genome shotgun (WGS) entry which is preliminary data.</text>
</comment>